<feature type="compositionally biased region" description="Basic and acidic residues" evidence="1">
    <location>
        <begin position="57"/>
        <end position="66"/>
    </location>
</feature>
<proteinExistence type="predicted"/>
<dbReference type="AlphaFoldDB" id="A0ABD5Q3X6"/>
<feature type="region of interest" description="Disordered" evidence="1">
    <location>
        <begin position="1"/>
        <end position="206"/>
    </location>
</feature>
<comment type="caution">
    <text evidence="2">The sequence shown here is derived from an EMBL/GenBank/DDBJ whole genome shotgun (WGS) entry which is preliminary data.</text>
</comment>
<protein>
    <recommendedName>
        <fullName evidence="4">Stress-induced acidophilic repeat motif-containing protein</fullName>
    </recommendedName>
</protein>
<evidence type="ECO:0008006" key="4">
    <source>
        <dbReference type="Google" id="ProtNLM"/>
    </source>
</evidence>
<reference evidence="2 3" key="1">
    <citation type="journal article" date="2019" name="Int. J. Syst. Evol. Microbiol.">
        <title>The Global Catalogue of Microorganisms (GCM) 10K type strain sequencing project: providing services to taxonomists for standard genome sequencing and annotation.</title>
        <authorList>
            <consortium name="The Broad Institute Genomics Platform"/>
            <consortium name="The Broad Institute Genome Sequencing Center for Infectious Disease"/>
            <person name="Wu L."/>
            <person name="Ma J."/>
        </authorList>
    </citation>
    <scope>NUCLEOTIDE SEQUENCE [LARGE SCALE GENOMIC DNA]</scope>
    <source>
        <strain evidence="2 3">XZYJ18</strain>
    </source>
</reference>
<organism evidence="2 3">
    <name type="scientific">Halorussus aquaticus</name>
    <dbReference type="NCBI Taxonomy" id="2953748"/>
    <lineage>
        <taxon>Archaea</taxon>
        <taxon>Methanobacteriati</taxon>
        <taxon>Methanobacteriota</taxon>
        <taxon>Stenosarchaea group</taxon>
        <taxon>Halobacteria</taxon>
        <taxon>Halobacteriales</taxon>
        <taxon>Haladaptataceae</taxon>
        <taxon>Halorussus</taxon>
    </lineage>
</organism>
<dbReference type="RefSeq" id="WP_254269053.1">
    <property type="nucleotide sequence ID" value="NZ_CP100400.1"/>
</dbReference>
<evidence type="ECO:0000313" key="3">
    <source>
        <dbReference type="Proteomes" id="UP001595945"/>
    </source>
</evidence>
<accession>A0ABD5Q3X6</accession>
<evidence type="ECO:0000313" key="2">
    <source>
        <dbReference type="EMBL" id="MFC4825254.1"/>
    </source>
</evidence>
<dbReference type="EMBL" id="JBHSHT010000002">
    <property type="protein sequence ID" value="MFC4825254.1"/>
    <property type="molecule type" value="Genomic_DNA"/>
</dbReference>
<feature type="compositionally biased region" description="Basic residues" evidence="1">
    <location>
        <begin position="41"/>
        <end position="51"/>
    </location>
</feature>
<feature type="compositionally biased region" description="Basic and acidic residues" evidence="1">
    <location>
        <begin position="73"/>
        <end position="88"/>
    </location>
</feature>
<feature type="compositionally biased region" description="Basic and acidic residues" evidence="1">
    <location>
        <begin position="101"/>
        <end position="140"/>
    </location>
</feature>
<feature type="compositionally biased region" description="Basic and acidic residues" evidence="1">
    <location>
        <begin position="166"/>
        <end position="206"/>
    </location>
</feature>
<dbReference type="Proteomes" id="UP001595945">
    <property type="component" value="Unassembled WGS sequence"/>
</dbReference>
<evidence type="ECO:0000256" key="1">
    <source>
        <dbReference type="SAM" id="MobiDB-lite"/>
    </source>
</evidence>
<feature type="compositionally biased region" description="Basic and acidic residues" evidence="1">
    <location>
        <begin position="7"/>
        <end position="40"/>
    </location>
</feature>
<gene>
    <name evidence="2" type="ORF">ACFO9K_13400</name>
</gene>
<sequence length="206" mass="23382">MANPHEIQGRREEANEGGLHESRESSHQDWTDLDRDEGGQQHHHHHHHHHHGGESQQSDRDYEQKAEQALSRIRGDEGRGSGRSDRQRGGTTSQEGNDFGESGRTDRRYGQRREQRGREGAEHGSPHEGSQRGSHREEGLAGRLTGQRGEQTRHSDPSDSTFRDQSSGEREHRHGGERGTSERDRRFGSRRGHGSERHTGDRHSSN</sequence>
<name>A0ABD5Q3X6_9EURY</name>
<dbReference type="GeneID" id="73044035"/>
<keyword evidence="3" id="KW-1185">Reference proteome</keyword>